<dbReference type="InterPro" id="IPR036864">
    <property type="entry name" value="Zn2-C6_fun-type_DNA-bd_sf"/>
</dbReference>
<feature type="compositionally biased region" description="Polar residues" evidence="8">
    <location>
        <begin position="1569"/>
        <end position="1578"/>
    </location>
</feature>
<evidence type="ECO:0000259" key="11">
    <source>
        <dbReference type="PROSITE" id="PS51873"/>
    </source>
</evidence>
<feature type="region of interest" description="Disordered" evidence="8">
    <location>
        <begin position="1670"/>
        <end position="1711"/>
    </location>
</feature>
<feature type="compositionally biased region" description="Pro residues" evidence="8">
    <location>
        <begin position="1196"/>
        <end position="1215"/>
    </location>
</feature>
<feature type="domain" description="Zn(2)-C6 fungal-type" evidence="9">
    <location>
        <begin position="1297"/>
        <end position="1326"/>
    </location>
</feature>
<dbReference type="InterPro" id="IPR051628">
    <property type="entry name" value="LUBAC_E3_Ligases"/>
</dbReference>
<sequence>MADREKILEDILGVLPDMSPPWLQYQIALHLAIDPNPSHTQMRILDSAFAYGYVKVAEQPVPPGIPPIPRLPIPATAAAAVPLPPVQPPQPRVRPPAQPVQIPPGAHAAQKRKASEPTISPNKKQALDKTVDFTQVTRPFVQGRDFKYQELSLSYLNAELANLPNNHIRRQFHRFQYLVPAYLALRQQLASGALDGSLLKKRRNATGPVGAECEPSPLFLAEKRALDSYIASGCKNIKLLREAAPPQEVDLTRPRTPIASASRSSSRSSSPFPGPSQSTVPNSTQSSRTSLGSPVKRWSPPNHGVNSANQGRESRSPSPLARQHHSRSPTPIEIETQATDASVVVIESQDSDIVVIESQRDELEVPKSPPPARPANLECGCCFTEYEFSDMLQCAEGHLFCPQCTKKNAETAVGDNKPEILLACMDQSGCRAPFPDEQIQRVLPPNTIDLLQRIRQKKAVDDARIPGLEHCPFCDYAYIITDGGPTFVCQKPSCMVVSCRRCRRVEHGGMTCEQVIQREKSSQGEHAIAEAMTMALVRDCPECKTPFMKETGCNKMVCPKCETVSCYICRQKVSQISPYTHFDRDPDAYDLPPDNRKCPLWDIDRAGRAGGSPTRLHAEEVARAEREARARYAPPAMPAVDTSDPASSPTRIPPNTGFQDAGDFTLISSPEDVEFKVFRLFLMTASPVFQDILTSGSGPPVMKLSEDAETVAALLQYIYPRENPTIKSYVLFEKVLEAARKYELGFITSDLRASMRSESPALTWLRTEPLRIYALAVRHELKEEIAIAAKLTIGKYDFASAKAASELCALNIPSRDAVMLMRMHMARAGALSDLLVNAESNPRYFAGFPVKCDQCKHEGGSASELQKAWMKEAVALLRKEPLDKAHRLFEQEFFLGLKLRCRCARCRDADLYDRAHKFPELGLDKYSGKLKHYDMYTMGTSDSVWRCLLRISAGAVSAGKSVTDAPDPCASDCLGSSKSEAARTPFFVWWPNLSLRVRDGKQNSRKLKQPDTGYGATESGDMSASDKDLNNISPSHTGSNVAGNASHSGGPIGNHDTGSTYFGHLHYPHQVGTNPAPASKPPSQNQNQNQKPTSSQKSTVNSPPAPIQKPKQTTRPPTNQPTTIKPSATTNIPAQPPKNAPAPTPPGSAAVMAAVMAQAQAAAGQAVAAQQASKQQTQSHQPPPPAPAPATVAAPAPAPTQPATQHPPPMPAPQPPQAYPYPYPYYLPPGQPGAPPYLYPGAPGAPAFLPAGTPGQGGAPPPGYPYMYPMYPAPIPVPQASPAPVVKEKKTQRTYQACQKCRQWKAKCNGLRPCNHCQKRGVACEYAERRNMAGPNETNNGEPGASQDESSQPTQPEAKPAEGASDPVDPSNFNNAQPQPSPPAASNPPPPPPPPTSNPSTQPPPQTSPPNAGSPPHPTQLAQPPPPMAIYPPPPGYAYPPQLYPGMPFPAPGPDPNAPYAHFVGMQYAQPYGPYMWAAPPPPPGHEQAPAAHVGEQDEGERDADGKLKIKRTFQACQKCRQRKAKCNGARPSCQHCASRGLVCEYAKERSKPRGTNGEEGDEILDSQSTEAPTTMDPTQAMVPTASSPVNPNQQVAPGAPPVPATAPPNMFPPPFPYDPNAYNPHVDPHQHGGQPMYPFPPYGYGHPPGFGSIAGPPLVHIGEEGAVPPYHTAVPPPAVIPGPPPSNSPPSGSSKRPRTIRPPGAQGMGKSRIFQACERCRERKAKCDGVRPICTHCATRDLNCEWADKRRMRGPAKGITPRRTRQENNKYITQENIDVNMSMQAMPLGLNAAELQQIEPHASTASERKRKRRSSHSSGSPSPSESSSSSDSSPSESDDDDADRNSTMGIGAGVVSSGWS</sequence>
<dbReference type="SUPFAM" id="SSF57850">
    <property type="entry name" value="RING/U-box"/>
    <property type="match status" value="2"/>
</dbReference>
<dbReference type="Pfam" id="PF26200">
    <property type="entry name" value="Rcat_RNF216"/>
    <property type="match status" value="1"/>
</dbReference>
<evidence type="ECO:0000259" key="10">
    <source>
        <dbReference type="PROSITE" id="PS50097"/>
    </source>
</evidence>
<dbReference type="PROSITE" id="PS51873">
    <property type="entry name" value="TRIAD"/>
    <property type="match status" value="1"/>
</dbReference>
<feature type="compositionally biased region" description="Pro residues" evidence="8">
    <location>
        <begin position="1134"/>
        <end position="1146"/>
    </location>
</feature>
<feature type="region of interest" description="Disordered" evidence="8">
    <location>
        <begin position="1569"/>
        <end position="1619"/>
    </location>
</feature>
<feature type="region of interest" description="Disordered" evidence="8">
    <location>
        <begin position="1167"/>
        <end position="1215"/>
    </location>
</feature>
<feature type="region of interest" description="Disordered" evidence="8">
    <location>
        <begin position="633"/>
        <end position="657"/>
    </location>
</feature>
<keyword evidence="6" id="KW-0833">Ubl conjugation pathway</keyword>
<evidence type="ECO:0000256" key="5">
    <source>
        <dbReference type="ARBA" id="ARBA00022771"/>
    </source>
</evidence>
<feature type="compositionally biased region" description="Pro residues" evidence="8">
    <location>
        <begin position="82"/>
        <end position="102"/>
    </location>
</feature>
<keyword evidence="2" id="KW-0808">Transferase</keyword>
<dbReference type="PROSITE" id="PS50097">
    <property type="entry name" value="BTB"/>
    <property type="match status" value="1"/>
</dbReference>
<feature type="compositionally biased region" description="Pro residues" evidence="8">
    <location>
        <begin position="1599"/>
        <end position="1618"/>
    </location>
</feature>
<dbReference type="CDD" id="cd00067">
    <property type="entry name" value="GAL4"/>
    <property type="match status" value="3"/>
</dbReference>
<feature type="compositionally biased region" description="Pro residues" evidence="8">
    <location>
        <begin position="1675"/>
        <end position="1689"/>
    </location>
</feature>
<organism evidence="12 13">
    <name type="scientific">Rhizoctonia solani</name>
    <dbReference type="NCBI Taxonomy" id="456999"/>
    <lineage>
        <taxon>Eukaryota</taxon>
        <taxon>Fungi</taxon>
        <taxon>Dikarya</taxon>
        <taxon>Basidiomycota</taxon>
        <taxon>Agaricomycotina</taxon>
        <taxon>Agaricomycetes</taxon>
        <taxon>Cantharellales</taxon>
        <taxon>Ceratobasidiaceae</taxon>
        <taxon>Rhizoctonia</taxon>
    </lineage>
</organism>
<reference evidence="12" key="1">
    <citation type="submission" date="2020-09" db="EMBL/GenBank/DDBJ databases">
        <title>Comparative genome analyses of four rice-infecting Rhizoctonia solani isolates reveal extensive enrichment of homogalacturonan modification genes.</title>
        <authorList>
            <person name="Lee D.-Y."/>
            <person name="Jeon J."/>
            <person name="Kim K.-T."/>
            <person name="Cheong K."/>
            <person name="Song H."/>
            <person name="Choi G."/>
            <person name="Ko J."/>
            <person name="Opiyo S.O."/>
            <person name="Zuo S."/>
            <person name="Madhav S."/>
            <person name="Lee Y.-H."/>
            <person name="Wang G.-L."/>
        </authorList>
    </citation>
    <scope>NUCLEOTIDE SEQUENCE</scope>
    <source>
        <strain evidence="12">AG1-IA YN-7</strain>
    </source>
</reference>
<keyword evidence="3" id="KW-0479">Metal-binding</keyword>
<evidence type="ECO:0000313" key="13">
    <source>
        <dbReference type="Proteomes" id="UP000650582"/>
    </source>
</evidence>
<evidence type="ECO:0000256" key="2">
    <source>
        <dbReference type="ARBA" id="ARBA00022679"/>
    </source>
</evidence>
<proteinExistence type="predicted"/>
<dbReference type="InterPro" id="IPR047546">
    <property type="entry name" value="Rcat_RBR_RNF216"/>
</dbReference>
<dbReference type="CDD" id="cd20353">
    <property type="entry name" value="Rcat_RBR_RNF216"/>
    <property type="match status" value="1"/>
</dbReference>
<comment type="caution">
    <text evidence="12">The sequence shown here is derived from an EMBL/GenBank/DDBJ whole genome shotgun (WGS) entry which is preliminary data.</text>
</comment>
<evidence type="ECO:0000313" key="12">
    <source>
        <dbReference type="EMBL" id="KAF8682232.1"/>
    </source>
</evidence>
<keyword evidence="5" id="KW-0863">Zinc-finger</keyword>
<dbReference type="PANTHER" id="PTHR22770:SF47">
    <property type="entry name" value="E3 UBIQUITIN-PROTEIN LIGASE RNF216"/>
    <property type="match status" value="1"/>
</dbReference>
<dbReference type="PROSITE" id="PS00463">
    <property type="entry name" value="ZN2_CY6_FUNGAL_1"/>
    <property type="match status" value="3"/>
</dbReference>
<dbReference type="SUPFAM" id="SSF54695">
    <property type="entry name" value="POZ domain"/>
    <property type="match status" value="1"/>
</dbReference>
<evidence type="ECO:0000259" key="9">
    <source>
        <dbReference type="PROSITE" id="PS50048"/>
    </source>
</evidence>
<dbReference type="InterPro" id="IPR000210">
    <property type="entry name" value="BTB/POZ_dom"/>
</dbReference>
<dbReference type="SMART" id="SM00225">
    <property type="entry name" value="BTB"/>
    <property type="match status" value="1"/>
</dbReference>
<feature type="region of interest" description="Disordered" evidence="8">
    <location>
        <begin position="1803"/>
        <end position="1861"/>
    </location>
</feature>
<feature type="domain" description="RING-type" evidence="11">
    <location>
        <begin position="375"/>
        <end position="598"/>
    </location>
</feature>
<feature type="compositionally biased region" description="Low complexity" evidence="8">
    <location>
        <begin position="1817"/>
        <end position="1836"/>
    </location>
</feature>
<evidence type="ECO:0008006" key="14">
    <source>
        <dbReference type="Google" id="ProtNLM"/>
    </source>
</evidence>
<evidence type="ECO:0000256" key="7">
    <source>
        <dbReference type="ARBA" id="ARBA00022833"/>
    </source>
</evidence>
<protein>
    <recommendedName>
        <fullName evidence="14">Zn(2)-C6 fungal-type domain-containing protein</fullName>
    </recommendedName>
</protein>
<dbReference type="InterPro" id="IPR001138">
    <property type="entry name" value="Zn2Cys6_DnaBD"/>
</dbReference>
<evidence type="ECO:0000256" key="6">
    <source>
        <dbReference type="ARBA" id="ARBA00022786"/>
    </source>
</evidence>
<feature type="compositionally biased region" description="Low complexity" evidence="8">
    <location>
        <begin position="1108"/>
        <end position="1124"/>
    </location>
</feature>
<feature type="region of interest" description="Disordered" evidence="8">
    <location>
        <begin position="1334"/>
        <end position="1445"/>
    </location>
</feature>
<dbReference type="GO" id="GO:0016740">
    <property type="term" value="F:transferase activity"/>
    <property type="evidence" value="ECO:0007669"/>
    <property type="project" value="UniProtKB-KW"/>
</dbReference>
<name>A0A8H7HE75_9AGAM</name>
<feature type="compositionally biased region" description="Polar residues" evidence="8">
    <location>
        <begin position="1030"/>
        <end position="1047"/>
    </location>
</feature>
<gene>
    <name evidence="12" type="ORF">RHS04_02734</name>
</gene>
<dbReference type="Pfam" id="PF00172">
    <property type="entry name" value="Zn_clus"/>
    <property type="match status" value="3"/>
</dbReference>
<feature type="domain" description="Zn(2)-C6 fungal-type" evidence="9">
    <location>
        <begin position="1516"/>
        <end position="1546"/>
    </location>
</feature>
<dbReference type="Pfam" id="PF00651">
    <property type="entry name" value="BTB"/>
    <property type="match status" value="1"/>
</dbReference>
<dbReference type="GO" id="GO:0008270">
    <property type="term" value="F:zinc ion binding"/>
    <property type="evidence" value="ECO:0007669"/>
    <property type="project" value="UniProtKB-KW"/>
</dbReference>
<comment type="pathway">
    <text evidence="1">Protein modification; protein ubiquitination.</text>
</comment>
<dbReference type="Gene3D" id="4.10.240.10">
    <property type="entry name" value="Zn(2)-C6 fungal-type DNA-binding domain"/>
    <property type="match status" value="3"/>
</dbReference>
<dbReference type="EMBL" id="JACYCC010000035">
    <property type="protein sequence ID" value="KAF8682232.1"/>
    <property type="molecule type" value="Genomic_DNA"/>
</dbReference>
<dbReference type="PROSITE" id="PS50048">
    <property type="entry name" value="ZN2_CY6_FUNGAL_2"/>
    <property type="match status" value="3"/>
</dbReference>
<dbReference type="PANTHER" id="PTHR22770">
    <property type="entry name" value="UBIQUITIN CONJUGATING ENZYME 7 INTERACTING PROTEIN-RELATED"/>
    <property type="match status" value="1"/>
</dbReference>
<dbReference type="InterPro" id="IPR044066">
    <property type="entry name" value="TRIAD_supradom"/>
</dbReference>
<feature type="region of interest" description="Disordered" evidence="8">
    <location>
        <begin position="248"/>
        <end position="339"/>
    </location>
</feature>
<dbReference type="CDD" id="cd16630">
    <property type="entry name" value="RING-HC_RBR_RNF216"/>
    <property type="match status" value="1"/>
</dbReference>
<dbReference type="InterPro" id="IPR047545">
    <property type="entry name" value="BRcat_RBR_RNF216"/>
</dbReference>
<dbReference type="Proteomes" id="UP000650582">
    <property type="component" value="Unassembled WGS sequence"/>
</dbReference>
<feature type="compositionally biased region" description="Polar residues" evidence="8">
    <location>
        <begin position="1336"/>
        <end position="1355"/>
    </location>
</feature>
<dbReference type="Gene3D" id="1.20.120.1750">
    <property type="match status" value="1"/>
</dbReference>
<dbReference type="CDD" id="cd20339">
    <property type="entry name" value="BRcat_RBR_RNF216"/>
    <property type="match status" value="1"/>
</dbReference>
<dbReference type="InterPro" id="IPR011333">
    <property type="entry name" value="SKP1/BTB/POZ_sf"/>
</dbReference>
<evidence type="ECO:0000256" key="8">
    <source>
        <dbReference type="SAM" id="MobiDB-lite"/>
    </source>
</evidence>
<dbReference type="InterPro" id="IPR047544">
    <property type="entry name" value="RING-HC_RBR_RNF216"/>
</dbReference>
<dbReference type="Pfam" id="PF26191">
    <property type="entry name" value="RING-HC_RBR_RNF216"/>
    <property type="match status" value="1"/>
</dbReference>
<dbReference type="SUPFAM" id="SSF57701">
    <property type="entry name" value="Zn2/Cys6 DNA-binding domain"/>
    <property type="match status" value="3"/>
</dbReference>
<evidence type="ECO:0000256" key="1">
    <source>
        <dbReference type="ARBA" id="ARBA00004906"/>
    </source>
</evidence>
<dbReference type="Gene3D" id="3.30.710.10">
    <property type="entry name" value="Potassium Channel Kv1.1, Chain A"/>
    <property type="match status" value="1"/>
</dbReference>
<feature type="region of interest" description="Disordered" evidence="8">
    <location>
        <begin position="1481"/>
        <end position="1504"/>
    </location>
</feature>
<accession>A0A8H7HE75</accession>
<dbReference type="SMART" id="SM00066">
    <property type="entry name" value="GAL4"/>
    <property type="match status" value="3"/>
</dbReference>
<feature type="region of interest" description="Disordered" evidence="8">
    <location>
        <begin position="1001"/>
        <end position="1147"/>
    </location>
</feature>
<feature type="compositionally biased region" description="Low complexity" evidence="8">
    <location>
        <begin position="1081"/>
        <end position="1099"/>
    </location>
</feature>
<feature type="region of interest" description="Disordered" evidence="8">
    <location>
        <begin position="82"/>
        <end position="120"/>
    </location>
</feature>
<dbReference type="CDD" id="cd18186">
    <property type="entry name" value="BTB_POZ_ZBTB_KLHL-like"/>
    <property type="match status" value="1"/>
</dbReference>
<evidence type="ECO:0000256" key="4">
    <source>
        <dbReference type="ARBA" id="ARBA00022737"/>
    </source>
</evidence>
<dbReference type="GO" id="GO:0000981">
    <property type="term" value="F:DNA-binding transcription factor activity, RNA polymerase II-specific"/>
    <property type="evidence" value="ECO:0007669"/>
    <property type="project" value="InterPro"/>
</dbReference>
<feature type="domain" description="BTB" evidence="10">
    <location>
        <begin position="662"/>
        <end position="719"/>
    </location>
</feature>
<feature type="domain" description="Zn(2)-C6 fungal-type" evidence="9">
    <location>
        <begin position="1717"/>
        <end position="1747"/>
    </location>
</feature>
<feature type="compositionally biased region" description="Pro residues" evidence="8">
    <location>
        <begin position="1379"/>
        <end position="1438"/>
    </location>
</feature>
<keyword evidence="7" id="KW-0862">Zinc</keyword>
<feature type="compositionally biased region" description="Low complexity" evidence="8">
    <location>
        <begin position="254"/>
        <end position="278"/>
    </location>
</feature>
<keyword evidence="4" id="KW-0677">Repeat</keyword>
<evidence type="ECO:0000256" key="3">
    <source>
        <dbReference type="ARBA" id="ARBA00022723"/>
    </source>
</evidence>
<feature type="compositionally biased region" description="Polar residues" evidence="8">
    <location>
        <begin position="279"/>
        <end position="292"/>
    </location>
</feature>